<dbReference type="Pfam" id="PF14343">
    <property type="entry name" value="PrcB_C"/>
    <property type="match status" value="1"/>
</dbReference>
<comment type="caution">
    <text evidence="3">The sequence shown here is derived from an EMBL/GenBank/DDBJ whole genome shotgun (WGS) entry which is preliminary data.</text>
</comment>
<dbReference type="Proteomes" id="UP000285961">
    <property type="component" value="Unassembled WGS sequence"/>
</dbReference>
<sequence length="174" mass="18689">MHMGRDSRKHGILCGVALASTLLLLATALCACANSANRTGSSHGGSEGKPLTATPVALSGIRSINVPEGNHVIRDAEQWREFWSRYATGSAPEIDFETFTLVAVFLGQKPNPGYSVKIVGATEYRSEVVVDVVEYLPSPGMMYAQVIVYPYDAALIPKTGKPIRFASIEKVGHP</sequence>
<keyword evidence="3" id="KW-0378">Hydrolase</keyword>
<feature type="chain" id="PRO_5019583990" evidence="1">
    <location>
        <begin position="34"/>
        <end position="174"/>
    </location>
</feature>
<dbReference type="AlphaFoldDB" id="A0A419F611"/>
<protein>
    <submittedName>
        <fullName evidence="3">Protease complex subunit PrcB family protein</fullName>
    </submittedName>
</protein>
<proteinExistence type="predicted"/>
<organism evidence="3 4">
    <name type="scientific">Candidatus Abyssobacteria bacterium SURF_17</name>
    <dbReference type="NCBI Taxonomy" id="2093361"/>
    <lineage>
        <taxon>Bacteria</taxon>
        <taxon>Pseudomonadati</taxon>
        <taxon>Candidatus Hydrogenedentota</taxon>
        <taxon>Candidatus Abyssobacteria</taxon>
    </lineage>
</organism>
<feature type="signal peptide" evidence="1">
    <location>
        <begin position="1"/>
        <end position="33"/>
    </location>
</feature>
<keyword evidence="3" id="KW-0645">Protease</keyword>
<dbReference type="GO" id="GO:0006508">
    <property type="term" value="P:proteolysis"/>
    <property type="evidence" value="ECO:0007669"/>
    <property type="project" value="UniProtKB-KW"/>
</dbReference>
<dbReference type="EMBL" id="QZKI01000022">
    <property type="protein sequence ID" value="RJP73902.1"/>
    <property type="molecule type" value="Genomic_DNA"/>
</dbReference>
<evidence type="ECO:0000313" key="3">
    <source>
        <dbReference type="EMBL" id="RJP73902.1"/>
    </source>
</evidence>
<dbReference type="InterPro" id="IPR025748">
    <property type="entry name" value="PrcB_C_dom"/>
</dbReference>
<dbReference type="PROSITE" id="PS51257">
    <property type="entry name" value="PROKAR_LIPOPROTEIN"/>
    <property type="match status" value="1"/>
</dbReference>
<evidence type="ECO:0000259" key="2">
    <source>
        <dbReference type="Pfam" id="PF14343"/>
    </source>
</evidence>
<gene>
    <name evidence="3" type="ORF">C4532_03505</name>
</gene>
<keyword evidence="1" id="KW-0732">Signal</keyword>
<evidence type="ECO:0000313" key="4">
    <source>
        <dbReference type="Proteomes" id="UP000285961"/>
    </source>
</evidence>
<name>A0A419F611_9BACT</name>
<feature type="domain" description="PrcB C-terminal" evidence="2">
    <location>
        <begin position="101"/>
        <end position="154"/>
    </location>
</feature>
<evidence type="ECO:0000256" key="1">
    <source>
        <dbReference type="SAM" id="SignalP"/>
    </source>
</evidence>
<reference evidence="3 4" key="1">
    <citation type="journal article" date="2017" name="ISME J.">
        <title>Energy and carbon metabolisms in a deep terrestrial subsurface fluid microbial community.</title>
        <authorList>
            <person name="Momper L."/>
            <person name="Jungbluth S.P."/>
            <person name="Lee M.D."/>
            <person name="Amend J.P."/>
        </authorList>
    </citation>
    <scope>NUCLEOTIDE SEQUENCE [LARGE SCALE GENOMIC DNA]</scope>
    <source>
        <strain evidence="3">SURF_17</strain>
    </source>
</reference>
<dbReference type="GO" id="GO:0008233">
    <property type="term" value="F:peptidase activity"/>
    <property type="evidence" value="ECO:0007669"/>
    <property type="project" value="UniProtKB-KW"/>
</dbReference>
<accession>A0A419F611</accession>